<dbReference type="Proteomes" id="UP000183670">
    <property type="component" value="Unassembled WGS sequence"/>
</dbReference>
<dbReference type="AlphaFoldDB" id="A0A1G6GAH0"/>
<dbReference type="PANTHER" id="PTHR47791:SF4">
    <property type="entry name" value="(PUTATIVE SECRETED PROTEIN)-RELATED"/>
    <property type="match status" value="1"/>
</dbReference>
<dbReference type="EMBL" id="FMYE01000056">
    <property type="protein sequence ID" value="SDB78971.1"/>
    <property type="molecule type" value="Genomic_DNA"/>
</dbReference>
<keyword evidence="2" id="KW-0378">Hydrolase</keyword>
<reference evidence="2 3" key="1">
    <citation type="submission" date="2016-10" db="EMBL/GenBank/DDBJ databases">
        <authorList>
            <person name="de Groot N.N."/>
        </authorList>
    </citation>
    <scope>NUCLEOTIDE SEQUENCE [LARGE SCALE GENOMIC DNA]</scope>
    <source>
        <strain evidence="2 3">NLAE-zl-C500</strain>
    </source>
</reference>
<feature type="signal peptide" evidence="1">
    <location>
        <begin position="1"/>
        <end position="25"/>
    </location>
</feature>
<dbReference type="InterPro" id="IPR008928">
    <property type="entry name" value="6-hairpin_glycosidase_sf"/>
</dbReference>
<sequence>MKNIRFKLLSSVCFLLLLVLWGACGGGESFVTDEKEDSKQDGQGQKIVSPVINLVVEKTERANELQVSWTSPVGAISVEISCWMEGKDPVNAVKKNIRIATEKVSTLLIVVSEPGNYIITAVAVDNYGRRSDELTVIATPLREEEVVRTRFLERADILMTSLINLYFGKSDRDCWNTKYPLATGPYWDGDAVVWGQGAGFSGFVALRKASSGVPAYQKKYADMTDRMYNSINRFITTDNNLKAYAVYPQNGNERYYDDNVWIGLDMAELYEQTKEKRFLEKAEMVWDYLMVGNTNSCGGGILWREKPVYSNKHTCSTAPAAVLGCKLYQITKEQKYLDKAKELYIWLIQYMQDPDDYLFYDNITPSLTIGKSKYSYNSGQPMQAACLLYNITGEQQYLTDAQQIARSAHKKWFTLYDSKELEEKFYRINGDHIWFYSILFRGFLELYKIDGRKEYVTAFEKSMLQAWKSECRNQNTNLLSNNYFVGKTNTSWEILHEGAFVEILARLAMLELEGK</sequence>
<dbReference type="Pfam" id="PF03663">
    <property type="entry name" value="Glyco_hydro_76"/>
    <property type="match status" value="1"/>
</dbReference>
<dbReference type="PROSITE" id="PS51257">
    <property type="entry name" value="PROKAR_LIPOPROTEIN"/>
    <property type="match status" value="1"/>
</dbReference>
<dbReference type="RefSeq" id="WP_074559615.1">
    <property type="nucleotide sequence ID" value="NZ_FMYE01000056.1"/>
</dbReference>
<keyword evidence="1" id="KW-0732">Signal</keyword>
<dbReference type="Gene3D" id="1.50.10.20">
    <property type="match status" value="1"/>
</dbReference>
<evidence type="ECO:0000313" key="2">
    <source>
        <dbReference type="EMBL" id="SDB78971.1"/>
    </source>
</evidence>
<proteinExistence type="predicted"/>
<protein>
    <submittedName>
        <fullName evidence="2">Glycosyl hydrolase family 76</fullName>
    </submittedName>
</protein>
<dbReference type="GO" id="GO:0016787">
    <property type="term" value="F:hydrolase activity"/>
    <property type="evidence" value="ECO:0007669"/>
    <property type="project" value="UniProtKB-KW"/>
</dbReference>
<dbReference type="PANTHER" id="PTHR47791">
    <property type="entry name" value="MEIOTICALLY UP-REGULATED GENE 191 PROTEIN"/>
    <property type="match status" value="1"/>
</dbReference>
<dbReference type="GO" id="GO:0005975">
    <property type="term" value="P:carbohydrate metabolic process"/>
    <property type="evidence" value="ECO:0007669"/>
    <property type="project" value="InterPro"/>
</dbReference>
<accession>A0A1G6GAH0</accession>
<dbReference type="InterPro" id="IPR005198">
    <property type="entry name" value="Glyco_hydro_76"/>
</dbReference>
<dbReference type="SUPFAM" id="SSF48208">
    <property type="entry name" value="Six-hairpin glycosidases"/>
    <property type="match status" value="1"/>
</dbReference>
<dbReference type="InterPro" id="IPR053169">
    <property type="entry name" value="MUG_Protein"/>
</dbReference>
<evidence type="ECO:0000256" key="1">
    <source>
        <dbReference type="SAM" id="SignalP"/>
    </source>
</evidence>
<name>A0A1G6GAH0_BACOV</name>
<gene>
    <name evidence="2" type="ORF">SAMN05192581_105627</name>
</gene>
<organism evidence="2 3">
    <name type="scientific">Bacteroides ovatus</name>
    <dbReference type="NCBI Taxonomy" id="28116"/>
    <lineage>
        <taxon>Bacteria</taxon>
        <taxon>Pseudomonadati</taxon>
        <taxon>Bacteroidota</taxon>
        <taxon>Bacteroidia</taxon>
        <taxon>Bacteroidales</taxon>
        <taxon>Bacteroidaceae</taxon>
        <taxon>Bacteroides</taxon>
    </lineage>
</organism>
<evidence type="ECO:0000313" key="3">
    <source>
        <dbReference type="Proteomes" id="UP000183670"/>
    </source>
</evidence>
<feature type="chain" id="PRO_5010274140" evidence="1">
    <location>
        <begin position="26"/>
        <end position="515"/>
    </location>
</feature>